<evidence type="ECO:0000313" key="1">
    <source>
        <dbReference type="EMBL" id="MEI5617276.1"/>
    </source>
</evidence>
<proteinExistence type="predicted"/>
<feature type="non-terminal residue" evidence="1">
    <location>
        <position position="89"/>
    </location>
</feature>
<protein>
    <submittedName>
        <fullName evidence="1">Uncharacterized protein</fullName>
    </submittedName>
</protein>
<dbReference type="Proteomes" id="UP001365781">
    <property type="component" value="Unassembled WGS sequence"/>
</dbReference>
<dbReference type="EMBL" id="JBBAYM010000421">
    <property type="protein sequence ID" value="MEI5617276.1"/>
    <property type="molecule type" value="Genomic_DNA"/>
</dbReference>
<feature type="non-terminal residue" evidence="1">
    <location>
        <position position="1"/>
    </location>
</feature>
<reference evidence="1 2" key="1">
    <citation type="submission" date="2024-03" db="EMBL/GenBank/DDBJ databases">
        <title>First Report of Pectobacterium brasiliscabiei causing potato scab in china.</title>
        <authorList>
            <person name="Handique U."/>
        </authorList>
    </citation>
    <scope>NUCLEOTIDE SEQUENCE [LARGE SCALE GENOMIC DNA]</scope>
    <source>
        <strain evidence="1 2">ZRIMU1503</strain>
    </source>
</reference>
<name>A0ABU8GXN5_9ACTN</name>
<comment type="caution">
    <text evidence="1">The sequence shown here is derived from an EMBL/GenBank/DDBJ whole genome shotgun (WGS) entry which is preliminary data.</text>
</comment>
<keyword evidence="2" id="KW-1185">Reference proteome</keyword>
<sequence length="89" mass="9681">VSPLEVMLQDPHHGCERADCVTFLPGAPGIIRPAGEAGPILLNMWTPPEIKAAPGTVTPLLDHLWYLLDQDPAAVEFVLDFLAHLVQHP</sequence>
<accession>A0ABU8GXN5</accession>
<evidence type="ECO:0000313" key="2">
    <source>
        <dbReference type="Proteomes" id="UP001365781"/>
    </source>
</evidence>
<dbReference type="RefSeq" id="WP_336559161.1">
    <property type="nucleotide sequence ID" value="NZ_JBBAYM010000421.1"/>
</dbReference>
<organism evidence="1 2">
    <name type="scientific">Streptomyces brasiliscabiei</name>
    <dbReference type="NCBI Taxonomy" id="2736302"/>
    <lineage>
        <taxon>Bacteria</taxon>
        <taxon>Bacillati</taxon>
        <taxon>Actinomycetota</taxon>
        <taxon>Actinomycetes</taxon>
        <taxon>Kitasatosporales</taxon>
        <taxon>Streptomycetaceae</taxon>
        <taxon>Streptomyces</taxon>
    </lineage>
</organism>
<gene>
    <name evidence="1" type="ORF">WB403_50155</name>
</gene>